<evidence type="ECO:0000313" key="1">
    <source>
        <dbReference type="EMBL" id="GCE31439.1"/>
    </source>
</evidence>
<dbReference type="OrthoDB" id="9813383at2"/>
<dbReference type="Gene3D" id="3.40.50.880">
    <property type="match status" value="1"/>
</dbReference>
<gene>
    <name evidence="1" type="ORF">KDA_69230</name>
</gene>
<sequence>MRPLIGVPSRTGVRGENAEKPVYYSNKSYIHAVESAGGVPVIIPIMNDYESLRSLLFRLDGLLLSGGIDVHPNTYKEEATIDLSETDAELDKLELSLAHWAWQEDIPTLGICRGMQLMNVSLGGSLYQDLATGYEGDLLKHANWQLPRNETVHSVSITPGSRMREVLGVDKILVNSLHHQAVKNLGKGIVASGLAEDGIVELLEIPERSFMLAAQCHPEELYSDNPVWSRLFQAFVDASSDKMGRQMDTLASVMRASA</sequence>
<dbReference type="Proteomes" id="UP000287171">
    <property type="component" value="Unassembled WGS sequence"/>
</dbReference>
<keyword evidence="2" id="KW-1185">Reference proteome</keyword>
<dbReference type="PROSITE" id="PS51273">
    <property type="entry name" value="GATASE_TYPE_1"/>
    <property type="match status" value="1"/>
</dbReference>
<dbReference type="InterPro" id="IPR029062">
    <property type="entry name" value="Class_I_gatase-like"/>
</dbReference>
<dbReference type="FunFam" id="3.40.50.880:FF:000030">
    <property type="entry name" value="Gamma-glutamyl-gamma-aminobutyrate hydrolase PuuD"/>
    <property type="match status" value="1"/>
</dbReference>
<dbReference type="Pfam" id="PF07722">
    <property type="entry name" value="Peptidase_C26"/>
    <property type="match status" value="1"/>
</dbReference>
<dbReference type="SUPFAM" id="SSF52317">
    <property type="entry name" value="Class I glutamine amidotransferase-like"/>
    <property type="match status" value="1"/>
</dbReference>
<protein>
    <submittedName>
        <fullName evidence="1">Gamma-glutamyl-gamma-aminobutyrate hydrolase</fullName>
    </submittedName>
</protein>
<dbReference type="GO" id="GO:0033969">
    <property type="term" value="F:gamma-glutamyl-gamma-aminobutyrate hydrolase activity"/>
    <property type="evidence" value="ECO:0007669"/>
    <property type="project" value="TreeGrafter"/>
</dbReference>
<dbReference type="CDD" id="cd01745">
    <property type="entry name" value="GATase1_2"/>
    <property type="match status" value="1"/>
</dbReference>
<proteinExistence type="predicted"/>
<dbReference type="GO" id="GO:0005829">
    <property type="term" value="C:cytosol"/>
    <property type="evidence" value="ECO:0007669"/>
    <property type="project" value="TreeGrafter"/>
</dbReference>
<dbReference type="AlphaFoldDB" id="A0A402BJB5"/>
<organism evidence="1 2">
    <name type="scientific">Dictyobacter alpinus</name>
    <dbReference type="NCBI Taxonomy" id="2014873"/>
    <lineage>
        <taxon>Bacteria</taxon>
        <taxon>Bacillati</taxon>
        <taxon>Chloroflexota</taxon>
        <taxon>Ktedonobacteria</taxon>
        <taxon>Ktedonobacterales</taxon>
        <taxon>Dictyobacteraceae</taxon>
        <taxon>Dictyobacter</taxon>
    </lineage>
</organism>
<dbReference type="PANTHER" id="PTHR43235:SF1">
    <property type="entry name" value="GLUTAMINE AMIDOTRANSFERASE PB2B2.05-RELATED"/>
    <property type="match status" value="1"/>
</dbReference>
<name>A0A402BJB5_9CHLR</name>
<dbReference type="EMBL" id="BIFT01000002">
    <property type="protein sequence ID" value="GCE31439.1"/>
    <property type="molecule type" value="Genomic_DNA"/>
</dbReference>
<dbReference type="GO" id="GO:0006598">
    <property type="term" value="P:polyamine catabolic process"/>
    <property type="evidence" value="ECO:0007669"/>
    <property type="project" value="TreeGrafter"/>
</dbReference>
<dbReference type="InterPro" id="IPR011697">
    <property type="entry name" value="Peptidase_C26"/>
</dbReference>
<dbReference type="PANTHER" id="PTHR43235">
    <property type="entry name" value="GLUTAMINE AMIDOTRANSFERASE PB2B2.05-RELATED"/>
    <property type="match status" value="1"/>
</dbReference>
<keyword evidence="1" id="KW-0378">Hydrolase</keyword>
<evidence type="ECO:0000313" key="2">
    <source>
        <dbReference type="Proteomes" id="UP000287171"/>
    </source>
</evidence>
<accession>A0A402BJB5</accession>
<dbReference type="InterPro" id="IPR044668">
    <property type="entry name" value="PuuD-like"/>
</dbReference>
<reference evidence="2" key="1">
    <citation type="submission" date="2018-12" db="EMBL/GenBank/DDBJ databases">
        <title>Tengunoibacter tsumagoiensis gen. nov., sp. nov., Dictyobacter kobayashii sp. nov., D. alpinus sp. nov., and D. joshuensis sp. nov. and description of Dictyobacteraceae fam. nov. within the order Ktedonobacterales isolated from Tengu-no-mugimeshi.</title>
        <authorList>
            <person name="Wang C.M."/>
            <person name="Zheng Y."/>
            <person name="Sakai Y."/>
            <person name="Toyoda A."/>
            <person name="Minakuchi Y."/>
            <person name="Abe K."/>
            <person name="Yokota A."/>
            <person name="Yabe S."/>
        </authorList>
    </citation>
    <scope>NUCLEOTIDE SEQUENCE [LARGE SCALE GENOMIC DNA]</scope>
    <source>
        <strain evidence="2">Uno16</strain>
    </source>
</reference>
<dbReference type="RefSeq" id="WP_126631408.1">
    <property type="nucleotide sequence ID" value="NZ_BIFT01000002.1"/>
</dbReference>
<comment type="caution">
    <text evidence="1">The sequence shown here is derived from an EMBL/GenBank/DDBJ whole genome shotgun (WGS) entry which is preliminary data.</text>
</comment>